<evidence type="ECO:0000259" key="2">
    <source>
        <dbReference type="Pfam" id="PF20178"/>
    </source>
</evidence>
<proteinExistence type="predicted"/>
<dbReference type="Proteomes" id="UP000542111">
    <property type="component" value="Unassembled WGS sequence"/>
</dbReference>
<gene>
    <name evidence="3" type="ORF">HBO33_16505</name>
</gene>
<dbReference type="EMBL" id="JAAQYP010000025">
    <property type="protein sequence ID" value="NNA96774.1"/>
    <property type="molecule type" value="Genomic_DNA"/>
</dbReference>
<dbReference type="InterPro" id="IPR046673">
    <property type="entry name" value="ToxA_N"/>
</dbReference>
<name>A0A7Y1MR43_9PSED</name>
<accession>A0A7Y1MR43</accession>
<evidence type="ECO:0000256" key="1">
    <source>
        <dbReference type="SAM" id="MobiDB-lite"/>
    </source>
</evidence>
<evidence type="ECO:0000313" key="3">
    <source>
        <dbReference type="EMBL" id="NNA96774.1"/>
    </source>
</evidence>
<comment type="caution">
    <text evidence="3">The sequence shown here is derived from an EMBL/GenBank/DDBJ whole genome shotgun (WGS) entry which is preliminary data.</text>
</comment>
<organism evidence="3 4">
    <name type="scientific">Pseudomonas gessardii</name>
    <dbReference type="NCBI Taxonomy" id="78544"/>
    <lineage>
        <taxon>Bacteria</taxon>
        <taxon>Pseudomonadati</taxon>
        <taxon>Pseudomonadota</taxon>
        <taxon>Gammaproteobacteria</taxon>
        <taxon>Pseudomonadales</taxon>
        <taxon>Pseudomonadaceae</taxon>
        <taxon>Pseudomonas</taxon>
    </lineage>
</organism>
<protein>
    <recommendedName>
        <fullName evidence="2">Dermonecrotic toxin N-terminal domain-containing protein</fullName>
    </recommendedName>
</protein>
<feature type="domain" description="Dermonecrotic toxin N-terminal" evidence="2">
    <location>
        <begin position="177"/>
        <end position="353"/>
    </location>
</feature>
<feature type="region of interest" description="Disordered" evidence="1">
    <location>
        <begin position="1"/>
        <end position="44"/>
    </location>
</feature>
<dbReference type="AlphaFoldDB" id="A0A7Y1MR43"/>
<evidence type="ECO:0000313" key="4">
    <source>
        <dbReference type="Proteomes" id="UP000542111"/>
    </source>
</evidence>
<sequence>MPITQPHAQPSYLPITQPLNGPPEQPAAQKAALTPEGAAPAPVTAPYRRNTALDDYARHYKPMKSANDVTAEQVKAHIKQRFGIAIDPDRAYLMTMAYEHRTDEQPYKGSIVQKISLTDAARCNIQGVELPSGMHQPKTLGYSDSTPPIEIKPESRHHEKPSTDFRFPLPNTSGHTRWYQGIYQDPQPGSPNRYDASNQVPIDPESFKQMVWDNAYKKSYDNYLKDYWSPNNRAAFTTTATIAYLTAVHRQLHDQSLNENDRRIAMGVAGLPPDKAYLDITPEDLKQPYKADPNLQTKFLRFNGFESRMFYTQDLTSGRVLLYVSGLTPPAHGFDSVEAMHRWLGEQFKDPQKATVIKFQLRPEDRPNYGRWVGADARVDLIAEQLNNHASPAQQERLGYWQEGGVFDSQAFKGNPFEELQYRTEKATKSATDQQFVLNSDVTKNSVIKGLRIASYGLLFLAPLGMAIPPLGVALTIANIGIGATEVGIGIDDKLNNRPGAENRIITGVINTTKPILSEGFGQAFTPVTGPLKAFLLKP</sequence>
<reference evidence="3 4" key="1">
    <citation type="journal article" date="2020" name="Front. Microbiol.">
        <title>Genetic Organization of the aprX-lipA2 Operon Affects the Proteolytic Potential of Pseudomonas Species in Milk.</title>
        <authorList>
            <person name="Maier C."/>
            <person name="Huptas C."/>
            <person name="von Neubeck M."/>
            <person name="Scherer S."/>
            <person name="Wenning M."/>
            <person name="Lucking G."/>
        </authorList>
    </citation>
    <scope>NUCLEOTIDE SEQUENCE [LARGE SCALE GENOMIC DNA]</scope>
    <source>
        <strain evidence="3 4">G4779</strain>
    </source>
</reference>
<dbReference type="Pfam" id="PF20178">
    <property type="entry name" value="ToxA_N"/>
    <property type="match status" value="1"/>
</dbReference>
<dbReference type="RefSeq" id="WP_169898154.1">
    <property type="nucleotide sequence ID" value="NZ_JAAQYP010000025.1"/>
</dbReference>